<evidence type="ECO:0000313" key="12">
    <source>
        <dbReference type="Proteomes" id="UP000275267"/>
    </source>
</evidence>
<keyword evidence="6" id="KW-0508">mRNA splicing</keyword>
<dbReference type="InterPro" id="IPR011990">
    <property type="entry name" value="TPR-like_helical_dom_sf"/>
</dbReference>
<evidence type="ECO:0000256" key="4">
    <source>
        <dbReference type="ARBA" id="ARBA00022728"/>
    </source>
</evidence>
<dbReference type="OrthoDB" id="625233at2759"/>
<keyword evidence="4" id="KW-0747">Spliceosome</keyword>
<feature type="domain" description="Pre-mRNA-splicing factor SYF1 central HAT repeats" evidence="8">
    <location>
        <begin position="173"/>
        <end position="386"/>
    </location>
</feature>
<evidence type="ECO:0000256" key="7">
    <source>
        <dbReference type="ARBA" id="ARBA00023242"/>
    </source>
</evidence>
<comment type="similarity">
    <text evidence="2">Belongs to the crooked-neck family.</text>
</comment>
<comment type="caution">
    <text evidence="11">The sequence shown here is derived from an EMBL/GenBank/DDBJ whole genome shotgun (WGS) entry which is preliminary data.</text>
</comment>
<dbReference type="GO" id="GO:0000974">
    <property type="term" value="C:Prp19 complex"/>
    <property type="evidence" value="ECO:0007669"/>
    <property type="project" value="TreeGrafter"/>
</dbReference>
<dbReference type="InterPro" id="IPR055430">
    <property type="entry name" value="HAT_Syf1_CNRKL1_C"/>
</dbReference>
<dbReference type="GO" id="GO:0071014">
    <property type="term" value="C:post-mRNA release spliceosomal complex"/>
    <property type="evidence" value="ECO:0007669"/>
    <property type="project" value="TreeGrafter"/>
</dbReference>
<proteinExistence type="inferred from homology"/>
<sequence length="755" mass="84545">MACVMPISAADMIYEEEVLRDPFKLGAWLRYLSARGAAPPAERAAIYERALRALPGSYKLWHAYLTELAGAARPLPVTDRAHAALNAAFERALAAGMSRMPRVWHMYASALLDQRLLTRARRALDRALRALPVTQHHRVWPLVRRLAYLPGCPAPTAARVLRRYLQFEPARAEKLVAFLVSAGRFREAAEQLAAAIDDDGFRSAKGTTKRQLLLDLCDILAKHPDDVAGMPVEAILCSAVRKFPEDAGVLWTTLAGHYARKGIHNKARDVFEEGATAATTVKDFRVVFESYMHFEHAVVAAELDNGVVQEEKSASVLQGCWLADKDDADLNMARLEWLIERRPELLNSVQLRQNPHDVQSWHDRVKIFHADPARQAATYAEAIRTVDPMQATGKPHTLWLAFAKMCEGRGLLDSAREVLRRATQVNFKSADDLAAVGRERAEMELRHQNREAAVELIRQATSEPSPEVRARAAADARGEPAQTKLHRSLRLWCFYADLMEARGALEPACAVHERIHDLGLATPVLVLNHAALLLEHKRFEDAFRVYQRGVRSFKHPHAEPIWAAYLGASVQRYGASAPERVRDLFEDAVRRAPLRTKKAVFLRYAKFEEDFGLATRAMKVYEDAADAVPSRDKLAVYDVYAARAAALFGALRTREVYHHVISSGDLPNEDARTMCVRFADLETGLGEVESARALYAYEAGFSDPGAHPEFWRRWTGHAGVHATEIGTMKKRPCTGQQVEDRGTLQPECKRTRVAY</sequence>
<dbReference type="GO" id="GO:0000349">
    <property type="term" value="P:generation of catalytic spliceosome for first transesterification step"/>
    <property type="evidence" value="ECO:0007669"/>
    <property type="project" value="TreeGrafter"/>
</dbReference>
<reference evidence="12" key="1">
    <citation type="journal article" date="2019" name="Nat. Commun.">
        <title>The genome of broomcorn millet.</title>
        <authorList>
            <person name="Zou C."/>
            <person name="Miki D."/>
            <person name="Li D."/>
            <person name="Tang Q."/>
            <person name="Xiao L."/>
            <person name="Rajput S."/>
            <person name="Deng P."/>
            <person name="Jia W."/>
            <person name="Huang R."/>
            <person name="Zhang M."/>
            <person name="Sun Y."/>
            <person name="Hu J."/>
            <person name="Fu X."/>
            <person name="Schnable P.S."/>
            <person name="Li F."/>
            <person name="Zhang H."/>
            <person name="Feng B."/>
            <person name="Zhu X."/>
            <person name="Liu R."/>
            <person name="Schnable J.C."/>
            <person name="Zhu J.-K."/>
            <person name="Zhang H."/>
        </authorList>
    </citation>
    <scope>NUCLEOTIDE SEQUENCE [LARGE SCALE GENOMIC DNA]</scope>
</reference>
<dbReference type="GO" id="GO:0071007">
    <property type="term" value="C:U2-type catalytic step 2 spliceosome"/>
    <property type="evidence" value="ECO:0007669"/>
    <property type="project" value="TreeGrafter"/>
</dbReference>
<dbReference type="EMBL" id="PQIB02000018">
    <property type="protein sequence ID" value="RLM54663.1"/>
    <property type="molecule type" value="Genomic_DNA"/>
</dbReference>
<evidence type="ECO:0000256" key="2">
    <source>
        <dbReference type="ARBA" id="ARBA00008644"/>
    </source>
</evidence>
<dbReference type="Pfam" id="PF23231">
    <property type="entry name" value="HAT_Syf1_CNRKL1_C"/>
    <property type="match status" value="1"/>
</dbReference>
<dbReference type="SUPFAM" id="SSF48452">
    <property type="entry name" value="TPR-like"/>
    <property type="match status" value="3"/>
</dbReference>
<dbReference type="InterPro" id="IPR003107">
    <property type="entry name" value="HAT"/>
</dbReference>
<accession>A0A3L6PAY6</accession>
<feature type="domain" description="Pre-mRNA-splicing factor Syf1-like N-terminal HAT-repeats" evidence="10">
    <location>
        <begin position="11"/>
        <end position="169"/>
    </location>
</feature>
<dbReference type="Pfam" id="PF23220">
    <property type="entry name" value="HAT_Syf1_M"/>
    <property type="match status" value="1"/>
</dbReference>
<dbReference type="AlphaFoldDB" id="A0A3L6PAY6"/>
<evidence type="ECO:0000259" key="9">
    <source>
        <dbReference type="Pfam" id="PF23231"/>
    </source>
</evidence>
<dbReference type="PANTHER" id="PTHR11246">
    <property type="entry name" value="PRE-MRNA SPLICING FACTOR"/>
    <property type="match status" value="1"/>
</dbReference>
<dbReference type="FunFam" id="1.25.40.10:FF:000137">
    <property type="entry name" value="Pre-mRNA-splicing factor syf1"/>
    <property type="match status" value="1"/>
</dbReference>
<evidence type="ECO:0000256" key="5">
    <source>
        <dbReference type="ARBA" id="ARBA00022737"/>
    </source>
</evidence>
<organism evidence="11 12">
    <name type="scientific">Panicum miliaceum</name>
    <name type="common">Proso millet</name>
    <name type="synonym">Broomcorn millet</name>
    <dbReference type="NCBI Taxonomy" id="4540"/>
    <lineage>
        <taxon>Eukaryota</taxon>
        <taxon>Viridiplantae</taxon>
        <taxon>Streptophyta</taxon>
        <taxon>Embryophyta</taxon>
        <taxon>Tracheophyta</taxon>
        <taxon>Spermatophyta</taxon>
        <taxon>Magnoliopsida</taxon>
        <taxon>Liliopsida</taxon>
        <taxon>Poales</taxon>
        <taxon>Poaceae</taxon>
        <taxon>PACMAD clade</taxon>
        <taxon>Panicoideae</taxon>
        <taxon>Panicodae</taxon>
        <taxon>Paniceae</taxon>
        <taxon>Panicinae</taxon>
        <taxon>Panicum</taxon>
        <taxon>Panicum sect. Panicum</taxon>
    </lineage>
</organism>
<protein>
    <recommendedName>
        <fullName evidence="13">Pre-mRNA-splicing factor SYF1</fullName>
    </recommendedName>
</protein>
<dbReference type="Pfam" id="PF23233">
    <property type="entry name" value="HAT_Syf1_CNRKL1_N"/>
    <property type="match status" value="1"/>
</dbReference>
<evidence type="ECO:0000313" key="11">
    <source>
        <dbReference type="EMBL" id="RLM54663.1"/>
    </source>
</evidence>
<keyword evidence="5" id="KW-0677">Repeat</keyword>
<evidence type="ECO:0008006" key="13">
    <source>
        <dbReference type="Google" id="ProtNLM"/>
    </source>
</evidence>
<keyword evidence="7" id="KW-0539">Nucleus</keyword>
<dbReference type="SMART" id="SM00386">
    <property type="entry name" value="HAT"/>
    <property type="match status" value="5"/>
</dbReference>
<evidence type="ECO:0000256" key="3">
    <source>
        <dbReference type="ARBA" id="ARBA00022664"/>
    </source>
</evidence>
<name>A0A3L6PAY6_PANMI</name>
<dbReference type="Proteomes" id="UP000275267">
    <property type="component" value="Unassembled WGS sequence"/>
</dbReference>
<evidence type="ECO:0000259" key="8">
    <source>
        <dbReference type="Pfam" id="PF23220"/>
    </source>
</evidence>
<comment type="subcellular location">
    <subcellularLocation>
        <location evidence="1">Nucleus</location>
    </subcellularLocation>
</comment>
<evidence type="ECO:0000259" key="10">
    <source>
        <dbReference type="Pfam" id="PF23233"/>
    </source>
</evidence>
<dbReference type="PANTHER" id="PTHR11246:SF19">
    <property type="entry name" value="OS06G0235800 PROTEIN"/>
    <property type="match status" value="1"/>
</dbReference>
<evidence type="ECO:0000256" key="1">
    <source>
        <dbReference type="ARBA" id="ARBA00004123"/>
    </source>
</evidence>
<dbReference type="InterPro" id="IPR055433">
    <property type="entry name" value="HAT_Syf1-like_N"/>
</dbReference>
<dbReference type="Gene3D" id="1.25.40.10">
    <property type="entry name" value="Tetratricopeptide repeat domain"/>
    <property type="match status" value="3"/>
</dbReference>
<gene>
    <name evidence="11" type="ORF">C2845_PM10G07190</name>
</gene>
<feature type="domain" description="Pre-mRNA-splicing factor Syf1/CRNKL1-like C-terminal HAT-repeats" evidence="9">
    <location>
        <begin position="388"/>
        <end position="716"/>
    </location>
</feature>
<dbReference type="STRING" id="4540.A0A3L6PAY6"/>
<keyword evidence="12" id="KW-1185">Reference proteome</keyword>
<dbReference type="InterPro" id="IPR056350">
    <property type="entry name" value="HAT_Syf1_central"/>
</dbReference>
<dbReference type="InterPro" id="IPR045075">
    <property type="entry name" value="Syf1-like"/>
</dbReference>
<keyword evidence="3" id="KW-0507">mRNA processing</keyword>
<evidence type="ECO:0000256" key="6">
    <source>
        <dbReference type="ARBA" id="ARBA00023187"/>
    </source>
</evidence>